<evidence type="ECO:0000256" key="1">
    <source>
        <dbReference type="SAM" id="Phobius"/>
    </source>
</evidence>
<keyword evidence="1" id="KW-1133">Transmembrane helix</keyword>
<dbReference type="Pfam" id="PF05661">
    <property type="entry name" value="DUF808"/>
    <property type="match status" value="1"/>
</dbReference>
<keyword evidence="1" id="KW-0472">Membrane</keyword>
<feature type="transmembrane region" description="Helical" evidence="1">
    <location>
        <begin position="279"/>
        <end position="299"/>
    </location>
</feature>
<proteinExistence type="predicted"/>
<reference evidence="2" key="2">
    <citation type="submission" date="2021-04" db="EMBL/GenBank/DDBJ databases">
        <authorList>
            <person name="Gilroy R."/>
        </authorList>
    </citation>
    <scope>NUCLEOTIDE SEQUENCE</scope>
    <source>
        <strain evidence="2">4376</strain>
    </source>
</reference>
<dbReference type="EMBL" id="DXFZ01000111">
    <property type="protein sequence ID" value="HIW96690.1"/>
    <property type="molecule type" value="Genomic_DNA"/>
</dbReference>
<dbReference type="GO" id="GO:0005886">
    <property type="term" value="C:plasma membrane"/>
    <property type="evidence" value="ECO:0007669"/>
    <property type="project" value="TreeGrafter"/>
</dbReference>
<accession>A0A9D1US23</accession>
<dbReference type="AlphaFoldDB" id="A0A9D1US23"/>
<dbReference type="PANTHER" id="PTHR30503:SF3">
    <property type="entry name" value="INNER MEMBRANE PROTEIN YEDI"/>
    <property type="match status" value="1"/>
</dbReference>
<dbReference type="InterPro" id="IPR008526">
    <property type="entry name" value="YedI"/>
</dbReference>
<gene>
    <name evidence="2" type="ORF">H9867_09485</name>
</gene>
<sequence>MAGGLAALLDDVALIAKKAAAQMDDIAAAAGKTSAKAAGVVVDDAAVTPKFVQGVTPSRELPIIWRITKGSLVNKLVILLPIILLLSWLVPWLLTPLLMIGGVYLVFEGAEKILEKLLGHGDEEPVADKGEESEDQLVKSAITTDFILSAEIMVISNSEIQNMPMLQRAGVLVVVALLITAAVYGAVSVLIKMDDVGLALTQKDSAGMQKLGRGLVAAMPKILTAIGIIGTMAMLWVGGHILLVGTDELGLHWPYQTVHHIAESVHHLGGAVAWTVETLFSMIAGLIVGMIVAGILHVLPFKRGH</sequence>
<dbReference type="PIRSF" id="PIRSF016660">
    <property type="entry name" value="YedI"/>
    <property type="match status" value="1"/>
</dbReference>
<feature type="transmembrane region" description="Helical" evidence="1">
    <location>
        <begin position="222"/>
        <end position="243"/>
    </location>
</feature>
<feature type="transmembrane region" description="Helical" evidence="1">
    <location>
        <begin position="169"/>
        <end position="191"/>
    </location>
</feature>
<dbReference type="Proteomes" id="UP000824189">
    <property type="component" value="Unassembled WGS sequence"/>
</dbReference>
<feature type="transmembrane region" description="Helical" evidence="1">
    <location>
        <begin position="76"/>
        <end position="107"/>
    </location>
</feature>
<protein>
    <submittedName>
        <fullName evidence="2">DUF808 domain-containing protein</fullName>
    </submittedName>
</protein>
<comment type="caution">
    <text evidence="2">The sequence shown here is derived from an EMBL/GenBank/DDBJ whole genome shotgun (WGS) entry which is preliminary data.</text>
</comment>
<name>A0A9D1US23_9CORY</name>
<organism evidence="2 3">
    <name type="scientific">Candidatus Corynebacterium gallistercoris</name>
    <dbReference type="NCBI Taxonomy" id="2838530"/>
    <lineage>
        <taxon>Bacteria</taxon>
        <taxon>Bacillati</taxon>
        <taxon>Actinomycetota</taxon>
        <taxon>Actinomycetes</taxon>
        <taxon>Mycobacteriales</taxon>
        <taxon>Corynebacteriaceae</taxon>
        <taxon>Corynebacterium</taxon>
    </lineage>
</organism>
<reference evidence="2" key="1">
    <citation type="journal article" date="2021" name="PeerJ">
        <title>Extensive microbial diversity within the chicken gut microbiome revealed by metagenomics and culture.</title>
        <authorList>
            <person name="Gilroy R."/>
            <person name="Ravi A."/>
            <person name="Getino M."/>
            <person name="Pursley I."/>
            <person name="Horton D.L."/>
            <person name="Alikhan N.F."/>
            <person name="Baker D."/>
            <person name="Gharbi K."/>
            <person name="Hall N."/>
            <person name="Watson M."/>
            <person name="Adriaenssens E.M."/>
            <person name="Foster-Nyarko E."/>
            <person name="Jarju S."/>
            <person name="Secka A."/>
            <person name="Antonio M."/>
            <person name="Oren A."/>
            <person name="Chaudhuri R.R."/>
            <person name="La Ragione R."/>
            <person name="Hildebrand F."/>
            <person name="Pallen M.J."/>
        </authorList>
    </citation>
    <scope>NUCLEOTIDE SEQUENCE</scope>
    <source>
        <strain evidence="2">4376</strain>
    </source>
</reference>
<dbReference type="PANTHER" id="PTHR30503">
    <property type="entry name" value="INNER MEMBRANE PROTEIN YEDI"/>
    <property type="match status" value="1"/>
</dbReference>
<evidence type="ECO:0000313" key="2">
    <source>
        <dbReference type="EMBL" id="HIW96690.1"/>
    </source>
</evidence>
<evidence type="ECO:0000313" key="3">
    <source>
        <dbReference type="Proteomes" id="UP000824189"/>
    </source>
</evidence>
<keyword evidence="1" id="KW-0812">Transmembrane</keyword>